<keyword evidence="2" id="KW-0808">Transferase</keyword>
<dbReference type="AlphaFoldDB" id="A0A0W0R1A7"/>
<dbReference type="GO" id="GO:0005737">
    <property type="term" value="C:cytoplasm"/>
    <property type="evidence" value="ECO:0007669"/>
    <property type="project" value="TreeGrafter"/>
</dbReference>
<accession>A0A0W0R1A7</accession>
<proteinExistence type="predicted"/>
<dbReference type="EMBL" id="LR134435">
    <property type="protein sequence ID" value="VEH86200.1"/>
    <property type="molecule type" value="Genomic_DNA"/>
</dbReference>
<dbReference type="GO" id="GO:0018169">
    <property type="term" value="F:ribosomal S6-glutamic acid ligase activity"/>
    <property type="evidence" value="ECO:0007669"/>
    <property type="project" value="TreeGrafter"/>
</dbReference>
<evidence type="ECO:0000313" key="3">
    <source>
        <dbReference type="Proteomes" id="UP000054859"/>
    </source>
</evidence>
<dbReference type="PANTHER" id="PTHR21621:SF0">
    <property type="entry name" value="BETA-CITRYLGLUTAMATE SYNTHASE B-RELATED"/>
    <property type="match status" value="1"/>
</dbReference>
<dbReference type="PATRIC" id="fig|45056.6.peg.2176"/>
<sequence>MNYLIATEPDDTHAILAKLALEEKGHKVRFLYLADHPTRQINSVFIHNGTYEWFNSDKLSHYHENHYDVVWWRRVRRPYIPKNLSHPEDYKFITRENYLFYEGITYNLAPNAWWINNKEAATRANSKLLQLKTADSVGLKIPVSLFSNNPQEIRQFITAHINHGVIYKPLCSNFWFEPDQIKISYTTKVDLLDLPDDQALQLTPGIYQRQLQKKYELRITCFGDYIIAAKLDSQAHKEGQIDWRAISNGDMRVELYLLPKELEEKINFFMKKMGLETGSLDFIVTPENEYVFLEVNEQGQFLWIEELCPEIPMLNTFVDFMENKKVTTGITDRTNHSIEQYRCQMGEMVLENLKHHVDLNSHNLPL</sequence>
<dbReference type="Gene3D" id="3.30.470.20">
    <property type="entry name" value="ATP-grasp fold, B domain"/>
    <property type="match status" value="1"/>
</dbReference>
<dbReference type="PANTHER" id="PTHR21621">
    <property type="entry name" value="RIBOSOMAL PROTEIN S6 MODIFICATION PROTEIN"/>
    <property type="match status" value="1"/>
</dbReference>
<organism evidence="1 3">
    <name type="scientific">Legionella adelaidensis</name>
    <dbReference type="NCBI Taxonomy" id="45056"/>
    <lineage>
        <taxon>Bacteria</taxon>
        <taxon>Pseudomonadati</taxon>
        <taxon>Pseudomonadota</taxon>
        <taxon>Gammaproteobacteria</taxon>
        <taxon>Legionellales</taxon>
        <taxon>Legionellaceae</taxon>
        <taxon>Legionella</taxon>
    </lineage>
</organism>
<dbReference type="STRING" id="45056.Lade_2104"/>
<dbReference type="KEGG" id="ladl:NCTC12735_01848"/>
<dbReference type="RefSeq" id="WP_058463153.1">
    <property type="nucleotide sequence ID" value="NZ_CAAAHS010000001.1"/>
</dbReference>
<dbReference type="EMBL" id="LNKA01000019">
    <property type="protein sequence ID" value="KTC64810.1"/>
    <property type="molecule type" value="Genomic_DNA"/>
</dbReference>
<geneLocation type="plasmid" evidence="2 4">
    <name>26</name>
</geneLocation>
<dbReference type="Proteomes" id="UP000054859">
    <property type="component" value="Unassembled WGS sequence"/>
</dbReference>
<keyword evidence="2" id="KW-0614">Plasmid</keyword>
<dbReference type="OrthoDB" id="583309at2"/>
<gene>
    <name evidence="1" type="ORF">Lade_2104</name>
    <name evidence="2" type="ORF">NCTC12735_01848</name>
</gene>
<evidence type="ECO:0000313" key="1">
    <source>
        <dbReference type="EMBL" id="KTC64810.1"/>
    </source>
</evidence>
<name>A0A0W0R1A7_9GAMM</name>
<dbReference type="GO" id="GO:0009432">
    <property type="term" value="P:SOS response"/>
    <property type="evidence" value="ECO:0007669"/>
    <property type="project" value="TreeGrafter"/>
</dbReference>
<dbReference type="SUPFAM" id="SSF56059">
    <property type="entry name" value="Glutathione synthetase ATP-binding domain-like"/>
    <property type="match status" value="1"/>
</dbReference>
<dbReference type="Proteomes" id="UP000281170">
    <property type="component" value="Plasmid 26"/>
</dbReference>
<reference evidence="1 3" key="1">
    <citation type="submission" date="2015-11" db="EMBL/GenBank/DDBJ databases">
        <title>Identification of large and diverse effector repertoires of 38 Legionella species.</title>
        <authorList>
            <person name="Burstein D."/>
            <person name="Amaro F."/>
            <person name="Zusman T."/>
            <person name="Lifshitz Z."/>
            <person name="Cohen O."/>
            <person name="Gilbert J.A."/>
            <person name="Pupko T."/>
            <person name="Shuman H.A."/>
            <person name="Segal G."/>
        </authorList>
    </citation>
    <scope>NUCLEOTIDE SEQUENCE [LARGE SCALE GENOMIC DNA]</scope>
    <source>
        <strain evidence="1 3">1762-AUS-E</strain>
    </source>
</reference>
<evidence type="ECO:0000313" key="2">
    <source>
        <dbReference type="EMBL" id="VEH86200.1"/>
    </source>
</evidence>
<protein>
    <submittedName>
        <fullName evidence="2">Glutathione synthase/Ribosomal protein S6 modification enzyme (Glutaminyl transferase)</fullName>
    </submittedName>
</protein>
<evidence type="ECO:0000313" key="4">
    <source>
        <dbReference type="Proteomes" id="UP000281170"/>
    </source>
</evidence>
<keyword evidence="3" id="KW-1185">Reference proteome</keyword>
<reference evidence="2 4" key="2">
    <citation type="submission" date="2018-12" db="EMBL/GenBank/DDBJ databases">
        <authorList>
            <consortium name="Pathogen Informatics"/>
        </authorList>
    </citation>
    <scope>NUCLEOTIDE SEQUENCE [LARGE SCALE GENOMIC DNA]</scope>
    <source>
        <strain evidence="2 4">NCTC12735</strain>
        <plasmid evidence="4">26</plasmid>
    </source>
</reference>
<dbReference type="GO" id="GO:0016740">
    <property type="term" value="F:transferase activity"/>
    <property type="evidence" value="ECO:0007669"/>
    <property type="project" value="UniProtKB-KW"/>
</dbReference>